<reference evidence="2" key="1">
    <citation type="submission" date="2022-07" db="EMBL/GenBank/DDBJ databases">
        <authorList>
            <person name="Macas J."/>
            <person name="Novak P."/>
            <person name="Neumann P."/>
        </authorList>
    </citation>
    <scope>NUCLEOTIDE SEQUENCE</scope>
</reference>
<comment type="caution">
    <text evidence="2">The sequence shown here is derived from an EMBL/GenBank/DDBJ whole genome shotgun (WGS) entry which is preliminary data.</text>
</comment>
<dbReference type="Gene3D" id="2.40.70.10">
    <property type="entry name" value="Acid Proteases"/>
    <property type="match status" value="1"/>
</dbReference>
<protein>
    <recommendedName>
        <fullName evidence="1">Ty3 transposon capsid-like protein domain-containing protein</fullName>
    </recommendedName>
</protein>
<sequence length="376" mass="42525">MSNYEKIVLVGMYVEGNVEHWYMDMIAGREAMSWDTFVKLFLDRFSKDNEIIGEFNKLRQKGGVEDYIDKFSELKSFMLQRNKFLDDFYFLKSFLSGLKEEIRHIVEIVDPENLEQAFMVAKKQESLLEAVGRTGRIAFKSGTRFGTENKVINHVEKSLPVKRLNKEELDELYTVGHKCKKIFAILLPEHEDCSSVPIDDGDSEEEVSFGVSMHALKGQVPTDTIKLIGNVKNNNLTILVDSGSTHSFIDHGAAKKINCEVEITNPLQVTVAGGGQIECNSKCPRLEWEMARHCFAASVGIFPLGGYDMVMGVDLMRKLGPIMLDYDYHTITFDHKGQRVVVPGIQPDISVKMITGRKMNNLLKKRHGTIFNASVC</sequence>
<name>A0AAV0FFU3_9ASTE</name>
<dbReference type="PANTHER" id="PTHR15503">
    <property type="entry name" value="LDOC1 RELATED"/>
    <property type="match status" value="1"/>
</dbReference>
<dbReference type="Pfam" id="PF19259">
    <property type="entry name" value="Ty3_capsid"/>
    <property type="match status" value="1"/>
</dbReference>
<accession>A0AAV0FFU3</accession>
<dbReference type="EMBL" id="CAMAPF010000981">
    <property type="protein sequence ID" value="CAH9134345.1"/>
    <property type="molecule type" value="Genomic_DNA"/>
</dbReference>
<dbReference type="InterPro" id="IPR045358">
    <property type="entry name" value="Ty3_capsid"/>
</dbReference>
<dbReference type="Pfam" id="PF08284">
    <property type="entry name" value="RVP_2"/>
    <property type="match status" value="1"/>
</dbReference>
<dbReference type="CDD" id="cd00303">
    <property type="entry name" value="retropepsin_like"/>
    <property type="match status" value="1"/>
</dbReference>
<evidence type="ECO:0000259" key="1">
    <source>
        <dbReference type="Pfam" id="PF19259"/>
    </source>
</evidence>
<feature type="domain" description="Ty3 transposon capsid-like protein" evidence="1">
    <location>
        <begin position="3"/>
        <end position="129"/>
    </location>
</feature>
<dbReference type="SUPFAM" id="SSF50630">
    <property type="entry name" value="Acid proteases"/>
    <property type="match status" value="1"/>
</dbReference>
<evidence type="ECO:0000313" key="3">
    <source>
        <dbReference type="Proteomes" id="UP001152523"/>
    </source>
</evidence>
<keyword evidence="3" id="KW-1185">Reference proteome</keyword>
<proteinExistence type="predicted"/>
<gene>
    <name evidence="2" type="ORF">CEPIT_LOCUS33648</name>
</gene>
<dbReference type="Proteomes" id="UP001152523">
    <property type="component" value="Unassembled WGS sequence"/>
</dbReference>
<organism evidence="2 3">
    <name type="scientific">Cuscuta epithymum</name>
    <dbReference type="NCBI Taxonomy" id="186058"/>
    <lineage>
        <taxon>Eukaryota</taxon>
        <taxon>Viridiplantae</taxon>
        <taxon>Streptophyta</taxon>
        <taxon>Embryophyta</taxon>
        <taxon>Tracheophyta</taxon>
        <taxon>Spermatophyta</taxon>
        <taxon>Magnoliopsida</taxon>
        <taxon>eudicotyledons</taxon>
        <taxon>Gunneridae</taxon>
        <taxon>Pentapetalae</taxon>
        <taxon>asterids</taxon>
        <taxon>lamiids</taxon>
        <taxon>Solanales</taxon>
        <taxon>Convolvulaceae</taxon>
        <taxon>Cuscuteae</taxon>
        <taxon>Cuscuta</taxon>
        <taxon>Cuscuta subgen. Cuscuta</taxon>
    </lineage>
</organism>
<dbReference type="InterPro" id="IPR032567">
    <property type="entry name" value="RTL1-rel"/>
</dbReference>
<dbReference type="AlphaFoldDB" id="A0AAV0FFU3"/>
<evidence type="ECO:0000313" key="2">
    <source>
        <dbReference type="EMBL" id="CAH9134345.1"/>
    </source>
</evidence>
<dbReference type="InterPro" id="IPR021109">
    <property type="entry name" value="Peptidase_aspartic_dom_sf"/>
</dbReference>
<dbReference type="PANTHER" id="PTHR15503:SF40">
    <property type="match status" value="1"/>
</dbReference>